<keyword evidence="1" id="KW-0732">Signal</keyword>
<dbReference type="Proteomes" id="UP000823561">
    <property type="component" value="Chromosome 10"/>
</dbReference>
<dbReference type="AlphaFoldDB" id="A0AAV6GN18"/>
<proteinExistence type="predicted"/>
<evidence type="ECO:0000313" key="2">
    <source>
        <dbReference type="EMBL" id="KAG5275221.1"/>
    </source>
</evidence>
<sequence>MAALRAKVTGCWKVIALLSVLSPRASLTSDGDLQLRLQRSTGPNTTVPLKQSNFLQHSAALSLAETERRRWRECESGRERTPEPLEWSTWMGFTHTEIIKHE</sequence>
<comment type="caution">
    <text evidence="2">The sequence shown here is derived from an EMBL/GenBank/DDBJ whole genome shotgun (WGS) entry which is preliminary data.</text>
</comment>
<reference evidence="2" key="1">
    <citation type="submission" date="2020-10" db="EMBL/GenBank/DDBJ databases">
        <title>Chromosome-scale genome assembly of the Allis shad, Alosa alosa.</title>
        <authorList>
            <person name="Margot Z."/>
            <person name="Christophe K."/>
            <person name="Cabau C."/>
            <person name="Louis A."/>
            <person name="Berthelot C."/>
            <person name="Parey E."/>
            <person name="Roest Crollius H."/>
            <person name="Montfort J."/>
            <person name="Robinson-Rechavi M."/>
            <person name="Bucao C."/>
            <person name="Bouchez O."/>
            <person name="Gislard M."/>
            <person name="Lluch J."/>
            <person name="Milhes M."/>
            <person name="Lampietro C."/>
            <person name="Lopez Roques C."/>
            <person name="Donnadieu C."/>
            <person name="Braasch I."/>
            <person name="Desvignes T."/>
            <person name="Postlethwait J."/>
            <person name="Bobe J."/>
            <person name="Guiguen Y."/>
        </authorList>
    </citation>
    <scope>NUCLEOTIDE SEQUENCE</scope>
    <source>
        <strain evidence="2">M-15738</strain>
        <tissue evidence="2">Blood</tissue>
    </source>
</reference>
<evidence type="ECO:0000256" key="1">
    <source>
        <dbReference type="SAM" id="SignalP"/>
    </source>
</evidence>
<dbReference type="EMBL" id="JADWDJ010000010">
    <property type="protein sequence ID" value="KAG5275221.1"/>
    <property type="molecule type" value="Genomic_DNA"/>
</dbReference>
<keyword evidence="3" id="KW-1185">Reference proteome</keyword>
<organism evidence="2 3">
    <name type="scientific">Alosa alosa</name>
    <name type="common">allis shad</name>
    <dbReference type="NCBI Taxonomy" id="278164"/>
    <lineage>
        <taxon>Eukaryota</taxon>
        <taxon>Metazoa</taxon>
        <taxon>Chordata</taxon>
        <taxon>Craniata</taxon>
        <taxon>Vertebrata</taxon>
        <taxon>Euteleostomi</taxon>
        <taxon>Actinopterygii</taxon>
        <taxon>Neopterygii</taxon>
        <taxon>Teleostei</taxon>
        <taxon>Clupei</taxon>
        <taxon>Clupeiformes</taxon>
        <taxon>Clupeoidei</taxon>
        <taxon>Clupeidae</taxon>
        <taxon>Alosa</taxon>
    </lineage>
</organism>
<gene>
    <name evidence="2" type="ORF">AALO_G00144930</name>
</gene>
<evidence type="ECO:0000313" key="3">
    <source>
        <dbReference type="Proteomes" id="UP000823561"/>
    </source>
</evidence>
<feature type="chain" id="PRO_5043876697" evidence="1">
    <location>
        <begin position="28"/>
        <end position="102"/>
    </location>
</feature>
<name>A0AAV6GN18_9TELE</name>
<accession>A0AAV6GN18</accession>
<feature type="signal peptide" evidence="1">
    <location>
        <begin position="1"/>
        <end position="27"/>
    </location>
</feature>
<protein>
    <submittedName>
        <fullName evidence="2">Uncharacterized protein</fullName>
    </submittedName>
</protein>